<evidence type="ECO:0000259" key="7">
    <source>
        <dbReference type="Pfam" id="PF09335"/>
    </source>
</evidence>
<feature type="transmembrane region" description="Helical" evidence="6">
    <location>
        <begin position="70"/>
        <end position="94"/>
    </location>
</feature>
<evidence type="ECO:0000313" key="8">
    <source>
        <dbReference type="EMBL" id="AEB09275.1"/>
    </source>
</evidence>
<keyword evidence="2 6" id="KW-1003">Cell membrane</keyword>
<evidence type="ECO:0000256" key="4">
    <source>
        <dbReference type="ARBA" id="ARBA00022989"/>
    </source>
</evidence>
<sequence length="260" mass="29333">MTTDSNKERFILSPQSEFPPPKNGLWLTWSLSALVLISLAALSLYLFWLPLSNWATNCYNFLSCKENIRNWLLSFGPAAPVVFIVIQSLQVIFAPIPGEATGFLGGFLFGGPMGFVYSTLGLTLGSILAFLLGRWLEIHLIEKLVSKPTLDKFDFIIERQGTLIAFLLFLLPGFPKDYLCFILGLSKMPLRVFLLIVTIGRMPGTLMLSLQGAQVYRGDYITFLALLGLFLLAALLMLLYKESLYQFLRRWSHRNATYDN</sequence>
<dbReference type="Pfam" id="PF09335">
    <property type="entry name" value="VTT_dom"/>
    <property type="match status" value="1"/>
</dbReference>
<evidence type="ECO:0000256" key="6">
    <source>
        <dbReference type="RuleBase" id="RU366058"/>
    </source>
</evidence>
<keyword evidence="3 6" id="KW-0812">Transmembrane</keyword>
<reference evidence="8 9" key="1">
    <citation type="journal article" date="2011" name="Stand. Genomic Sci.">
        <title>Complete genome sequence of the acetate-degrading sulfate reducer Desulfobacca acetoxidans type strain (ASRB2).</title>
        <authorList>
            <person name="Goker M."/>
            <person name="Teshima H."/>
            <person name="Lapidus A."/>
            <person name="Nolan M."/>
            <person name="Lucas S."/>
            <person name="Hammon N."/>
            <person name="Deshpande S."/>
            <person name="Cheng J.F."/>
            <person name="Tapia R."/>
            <person name="Han C."/>
            <person name="Goodwin L."/>
            <person name="Pitluck S."/>
            <person name="Huntemann M."/>
            <person name="Liolios K."/>
            <person name="Ivanova N."/>
            <person name="Pagani I."/>
            <person name="Mavromatis K."/>
            <person name="Ovchinikova G."/>
            <person name="Pati A."/>
            <person name="Chen A."/>
            <person name="Palaniappan K."/>
            <person name="Land M."/>
            <person name="Hauser L."/>
            <person name="Brambilla E.M."/>
            <person name="Rohde M."/>
            <person name="Spring S."/>
            <person name="Detter J.C."/>
            <person name="Woyke T."/>
            <person name="Bristow J."/>
            <person name="Eisen J.A."/>
            <person name="Markowitz V."/>
            <person name="Hugenholtz P."/>
            <person name="Kyrpides N.C."/>
            <person name="Klenk H.P."/>
        </authorList>
    </citation>
    <scope>NUCLEOTIDE SEQUENCE [LARGE SCALE GENOMIC DNA]</scope>
    <source>
        <strain evidence="9">ATCC 700848 / DSM 11109 / ASRB2</strain>
    </source>
</reference>
<keyword evidence="4 6" id="KW-1133">Transmembrane helix</keyword>
<comment type="subcellular location">
    <subcellularLocation>
        <location evidence="1 6">Cell membrane</location>
        <topology evidence="1 6">Multi-pass membrane protein</topology>
    </subcellularLocation>
</comment>
<comment type="similarity">
    <text evidence="6">Belongs to the TVP38/TMEM64 family.</text>
</comment>
<dbReference type="KEGG" id="dao:Desac_1419"/>
<evidence type="ECO:0000256" key="1">
    <source>
        <dbReference type="ARBA" id="ARBA00004651"/>
    </source>
</evidence>
<evidence type="ECO:0000313" key="9">
    <source>
        <dbReference type="Proteomes" id="UP000000483"/>
    </source>
</evidence>
<dbReference type="OrthoDB" id="9812980at2"/>
<evidence type="ECO:0000256" key="5">
    <source>
        <dbReference type="ARBA" id="ARBA00023136"/>
    </source>
</evidence>
<feature type="transmembrane region" description="Helical" evidence="6">
    <location>
        <begin position="26"/>
        <end position="49"/>
    </location>
</feature>
<evidence type="ECO:0000256" key="3">
    <source>
        <dbReference type="ARBA" id="ARBA00022692"/>
    </source>
</evidence>
<dbReference type="EMBL" id="CP002629">
    <property type="protein sequence ID" value="AEB09275.1"/>
    <property type="molecule type" value="Genomic_DNA"/>
</dbReference>
<keyword evidence="9" id="KW-1185">Reference proteome</keyword>
<protein>
    <recommendedName>
        <fullName evidence="6">TVP38/TMEM64 family membrane protein</fullName>
    </recommendedName>
</protein>
<proteinExistence type="inferred from homology"/>
<name>F2NJA3_DESAR</name>
<organism evidence="8 9">
    <name type="scientific">Desulfobacca acetoxidans (strain ATCC 700848 / DSM 11109 / ASRB2)</name>
    <dbReference type="NCBI Taxonomy" id="880072"/>
    <lineage>
        <taxon>Bacteria</taxon>
        <taxon>Pseudomonadati</taxon>
        <taxon>Thermodesulfobacteriota</taxon>
        <taxon>Desulfobaccia</taxon>
        <taxon>Desulfobaccales</taxon>
        <taxon>Desulfobaccaceae</taxon>
        <taxon>Desulfobacca</taxon>
    </lineage>
</organism>
<evidence type="ECO:0000256" key="2">
    <source>
        <dbReference type="ARBA" id="ARBA00022475"/>
    </source>
</evidence>
<dbReference type="Proteomes" id="UP000000483">
    <property type="component" value="Chromosome"/>
</dbReference>
<dbReference type="PANTHER" id="PTHR12677:SF59">
    <property type="entry name" value="GOLGI APPARATUS MEMBRANE PROTEIN TVP38-RELATED"/>
    <property type="match status" value="1"/>
</dbReference>
<dbReference type="InterPro" id="IPR032816">
    <property type="entry name" value="VTT_dom"/>
</dbReference>
<reference evidence="9" key="2">
    <citation type="submission" date="2011-03" db="EMBL/GenBank/DDBJ databases">
        <title>The complete genome of Desulfobacca acetoxidans DSM 11109.</title>
        <authorList>
            <consortium name="US DOE Joint Genome Institute (JGI-PGF)"/>
            <person name="Lucas S."/>
            <person name="Copeland A."/>
            <person name="Lapidus A."/>
            <person name="Bruce D."/>
            <person name="Goodwin L."/>
            <person name="Pitluck S."/>
            <person name="Peters L."/>
            <person name="Kyrpides N."/>
            <person name="Mavromatis K."/>
            <person name="Ivanova N."/>
            <person name="Ovchinnikova G."/>
            <person name="Teshima H."/>
            <person name="Detter J.C."/>
            <person name="Han C."/>
            <person name="Land M."/>
            <person name="Hauser L."/>
            <person name="Markowitz V."/>
            <person name="Cheng J.-F."/>
            <person name="Hugenholtz P."/>
            <person name="Woyke T."/>
            <person name="Wu D."/>
            <person name="Spring S."/>
            <person name="Schueler E."/>
            <person name="Brambilla E."/>
            <person name="Klenk H.-P."/>
            <person name="Eisen J.A."/>
        </authorList>
    </citation>
    <scope>NUCLEOTIDE SEQUENCE [LARGE SCALE GENOMIC DNA]</scope>
    <source>
        <strain evidence="9">ATCC 700848 / DSM 11109 / ASRB2</strain>
    </source>
</reference>
<keyword evidence="5 6" id="KW-0472">Membrane</keyword>
<dbReference type="STRING" id="880072.Desac_1419"/>
<feature type="transmembrane region" description="Helical" evidence="6">
    <location>
        <begin position="220"/>
        <end position="240"/>
    </location>
</feature>
<feature type="transmembrane region" description="Helical" evidence="6">
    <location>
        <begin position="114"/>
        <end position="133"/>
    </location>
</feature>
<dbReference type="HOGENOM" id="CLU_038944_5_1_7"/>
<feature type="domain" description="VTT" evidence="7">
    <location>
        <begin position="96"/>
        <end position="213"/>
    </location>
</feature>
<dbReference type="InterPro" id="IPR015414">
    <property type="entry name" value="TMEM64"/>
</dbReference>
<comment type="caution">
    <text evidence="6">Lacks conserved residue(s) required for the propagation of feature annotation.</text>
</comment>
<dbReference type="eggNOG" id="COG0398">
    <property type="taxonomic scope" value="Bacteria"/>
</dbReference>
<gene>
    <name evidence="8" type="ordered locus">Desac_1419</name>
</gene>
<dbReference type="PANTHER" id="PTHR12677">
    <property type="entry name" value="GOLGI APPARATUS MEMBRANE PROTEIN TVP38-RELATED"/>
    <property type="match status" value="1"/>
</dbReference>
<accession>F2NJA3</accession>
<dbReference type="AlphaFoldDB" id="F2NJA3"/>
<dbReference type="GO" id="GO:0005886">
    <property type="term" value="C:plasma membrane"/>
    <property type="evidence" value="ECO:0007669"/>
    <property type="project" value="UniProtKB-SubCell"/>
</dbReference>